<feature type="transmembrane region" description="Helical" evidence="1">
    <location>
        <begin position="248"/>
        <end position="269"/>
    </location>
</feature>
<dbReference type="EMBL" id="SGXF01000008">
    <property type="protein sequence ID" value="RZS92662.1"/>
    <property type="molecule type" value="Genomic_DNA"/>
</dbReference>
<reference evidence="2 3" key="1">
    <citation type="submission" date="2019-02" db="EMBL/GenBank/DDBJ databases">
        <title>Genomic Encyclopedia of Type Strains, Phase IV (KMG-IV): sequencing the most valuable type-strain genomes for metagenomic binning, comparative biology and taxonomic classification.</title>
        <authorList>
            <person name="Goeker M."/>
        </authorList>
    </citation>
    <scope>NUCLEOTIDE SEQUENCE [LARGE SCALE GENOMIC DNA]</scope>
    <source>
        <strain evidence="2 3">DSM 29486</strain>
    </source>
</reference>
<dbReference type="Proteomes" id="UP000292927">
    <property type="component" value="Unassembled WGS sequence"/>
</dbReference>
<feature type="transmembrane region" description="Helical" evidence="1">
    <location>
        <begin position="52"/>
        <end position="79"/>
    </location>
</feature>
<keyword evidence="1" id="KW-0812">Transmembrane</keyword>
<protein>
    <submittedName>
        <fullName evidence="2">Uncharacterized protein</fullName>
    </submittedName>
</protein>
<keyword evidence="3" id="KW-1185">Reference proteome</keyword>
<feature type="transmembrane region" description="Helical" evidence="1">
    <location>
        <begin position="214"/>
        <end position="239"/>
    </location>
</feature>
<accession>A0A4Q7P1Y9</accession>
<feature type="transmembrane region" description="Helical" evidence="1">
    <location>
        <begin position="190"/>
        <end position="208"/>
    </location>
</feature>
<dbReference type="OrthoDB" id="1766220at2"/>
<feature type="transmembrane region" description="Helical" evidence="1">
    <location>
        <begin position="88"/>
        <end position="106"/>
    </location>
</feature>
<name>A0A4Q7P1Y9_9FIRM</name>
<evidence type="ECO:0000313" key="3">
    <source>
        <dbReference type="Proteomes" id="UP000292927"/>
    </source>
</evidence>
<evidence type="ECO:0000256" key="1">
    <source>
        <dbReference type="SAM" id="Phobius"/>
    </source>
</evidence>
<comment type="caution">
    <text evidence="2">The sequence shown here is derived from an EMBL/GenBank/DDBJ whole genome shotgun (WGS) entry which is preliminary data.</text>
</comment>
<keyword evidence="1" id="KW-1133">Transmembrane helix</keyword>
<feature type="transmembrane region" description="Helical" evidence="1">
    <location>
        <begin position="20"/>
        <end position="40"/>
    </location>
</feature>
<feature type="transmembrane region" description="Helical" evidence="1">
    <location>
        <begin position="112"/>
        <end position="137"/>
    </location>
</feature>
<evidence type="ECO:0000313" key="2">
    <source>
        <dbReference type="EMBL" id="RZS92662.1"/>
    </source>
</evidence>
<proteinExistence type="predicted"/>
<dbReference type="AlphaFoldDB" id="A0A4Q7P1Y9"/>
<organism evidence="2 3">
    <name type="scientific">Cuneatibacter caecimuris</name>
    <dbReference type="NCBI Taxonomy" id="1796618"/>
    <lineage>
        <taxon>Bacteria</taxon>
        <taxon>Bacillati</taxon>
        <taxon>Bacillota</taxon>
        <taxon>Clostridia</taxon>
        <taxon>Lachnospirales</taxon>
        <taxon>Lachnospiraceae</taxon>
        <taxon>Cuneatibacter</taxon>
    </lineage>
</organism>
<dbReference type="RefSeq" id="WP_130436194.1">
    <property type="nucleotide sequence ID" value="NZ_SGXF01000008.1"/>
</dbReference>
<sequence length="330" mass="36120">MMSLLVLRERLRTFYSKYDLYILAVLKFAVTLTALLLINQNLGYVPLLRNPVIAAAAALLCAFLPAGASAAAVGIYILIHLSAVSTEVLLVAGAVLVLMFLLYFSFKPGNGWLMVLTLIACYLHVPGALVLVAGLAFSPLAVIPMVFGLVLHQLGEAVLRNYSMLNAVAADANSMQKLTQVLNGLVQNQYLILFAAAIALTVLVVYIIRRLSVSYSWVVACILGILAFLVVTLTGNLVFDISVRIQDVFISAAVALVLGAAAHFMMLTVDYQGTEYVQFEDDDYYYYVKAVPKLSVSVPDVRIQKINARKIVHTQSGEGREQDRQRTEQK</sequence>
<gene>
    <name evidence="2" type="ORF">EV209_2957</name>
</gene>
<keyword evidence="1" id="KW-0472">Membrane</keyword>